<reference evidence="3 4" key="1">
    <citation type="submission" date="2016-09" db="EMBL/GenBank/DDBJ databases">
        <title>Extensive genetic diversity and differential bi-allelic expression allows diatom success in the polar Southern Ocean.</title>
        <authorList>
            <consortium name="DOE Joint Genome Institute"/>
            <person name="Mock T."/>
            <person name="Otillar R.P."/>
            <person name="Strauss J."/>
            <person name="Dupont C."/>
            <person name="Frickenhaus S."/>
            <person name="Maumus F."/>
            <person name="Mcmullan M."/>
            <person name="Sanges R."/>
            <person name="Schmutz J."/>
            <person name="Toseland A."/>
            <person name="Valas R."/>
            <person name="Veluchamy A."/>
            <person name="Ward B.J."/>
            <person name="Allen A."/>
            <person name="Barry K."/>
            <person name="Falciatore A."/>
            <person name="Ferrante M."/>
            <person name="Fortunato A.E."/>
            <person name="Gloeckner G."/>
            <person name="Gruber A."/>
            <person name="Hipkin R."/>
            <person name="Janech M."/>
            <person name="Kroth P."/>
            <person name="Leese F."/>
            <person name="Lindquist E."/>
            <person name="Lyon B.R."/>
            <person name="Martin J."/>
            <person name="Mayer C."/>
            <person name="Parker M."/>
            <person name="Quesneville H."/>
            <person name="Raymond J."/>
            <person name="Uhlig C."/>
            <person name="Valentin K.U."/>
            <person name="Worden A.Z."/>
            <person name="Armbrust E.V."/>
            <person name="Bowler C."/>
            <person name="Green B."/>
            <person name="Moulton V."/>
            <person name="Van Oosterhout C."/>
            <person name="Grigoriev I."/>
        </authorList>
    </citation>
    <scope>NUCLEOTIDE SEQUENCE [LARGE SCALE GENOMIC DNA]</scope>
    <source>
        <strain evidence="3 4">CCMP1102</strain>
    </source>
</reference>
<evidence type="ECO:0000313" key="3">
    <source>
        <dbReference type="EMBL" id="OEU07617.1"/>
    </source>
</evidence>
<sequence length="674" mass="76658">MKFQFSYRTTNFKFITIIILLLFVFVFLFLSVGVQHHQLLREINNNNDYNNNIDTSFGHNSAGVVSPTPPQQLLQTIKQPPQPQPQPPGIIAIANFATDNNNEKNNNVKKKTMTTTTATMTDVVDADNDNDTGADNENAINDNDKYNTTGKYAYAMLMAGADPDNNSKLKSSSYRGILFNSMVVSELIHRNNNNSNNNTSTSTTSTSDIILMIQFAKETNATKLSDLEEEMLSRSNVKIKYIPKPSHGELNFYTVQLEKFRILQYYQEYSRILFIDGDVMPHCNLDYLFKLSEEEEQGSDSSSNSSPNTLLKENIIISGKTEPSSGGFFMLTPKEGDYEQLQEIVTNQQRTALHTGILFDPVMGWGHIITTPDSVLITTTSTTTPPPPPPPPTTTTTNATAGATATTATQQHIIVHAMNNKNNCDCLTKTERSNSNAFLGTSSRDKQLGNYLPYGNFVHFSGREKPWSTWNQDKLNIKDIIHRVEQQKNKKKNRGDGEDEDEDEDEDNGDDNGADSYYYNPMGFKNPHEIWQYTFWKIFNSKLLPVLLKTTEDNSTSHNTNTNTKPTNKDVVLVSKSEREREEERRFQIFHKLLNTIPKPIYGGYPTHWHVQLVIEAKFNQTFIPAILDTNAALQVETKRIIEKEKRQKKLIHRVRKKKKKEEEEEEEAVTKRH</sequence>
<dbReference type="InParanoid" id="A0A1E7EPB5"/>
<organism evidence="3 4">
    <name type="scientific">Fragilariopsis cylindrus CCMP1102</name>
    <dbReference type="NCBI Taxonomy" id="635003"/>
    <lineage>
        <taxon>Eukaryota</taxon>
        <taxon>Sar</taxon>
        <taxon>Stramenopiles</taxon>
        <taxon>Ochrophyta</taxon>
        <taxon>Bacillariophyta</taxon>
        <taxon>Bacillariophyceae</taxon>
        <taxon>Bacillariophycidae</taxon>
        <taxon>Bacillariales</taxon>
        <taxon>Bacillariaceae</taxon>
        <taxon>Fragilariopsis</taxon>
    </lineage>
</organism>
<protein>
    <recommendedName>
        <fullName evidence="5">Nucleotide-diphospho-sugar transferase</fullName>
    </recommendedName>
</protein>
<name>A0A1E7EPB5_9STRA</name>
<dbReference type="InterPro" id="IPR029044">
    <property type="entry name" value="Nucleotide-diphossugar_trans"/>
</dbReference>
<gene>
    <name evidence="3" type="ORF">FRACYDRAFT_251040</name>
</gene>
<evidence type="ECO:0000313" key="4">
    <source>
        <dbReference type="Proteomes" id="UP000095751"/>
    </source>
</evidence>
<keyword evidence="2" id="KW-1133">Transmembrane helix</keyword>
<feature type="compositionally biased region" description="Pro residues" evidence="1">
    <location>
        <begin position="384"/>
        <end position="393"/>
    </location>
</feature>
<feature type="region of interest" description="Disordered" evidence="1">
    <location>
        <begin position="486"/>
        <end position="515"/>
    </location>
</feature>
<feature type="transmembrane region" description="Helical" evidence="2">
    <location>
        <begin position="12"/>
        <end position="34"/>
    </location>
</feature>
<accession>A0A1E7EPB5</accession>
<dbReference type="SUPFAM" id="SSF53448">
    <property type="entry name" value="Nucleotide-diphospho-sugar transferases"/>
    <property type="match status" value="1"/>
</dbReference>
<feature type="region of interest" description="Disordered" evidence="1">
    <location>
        <begin position="652"/>
        <end position="674"/>
    </location>
</feature>
<evidence type="ECO:0000256" key="2">
    <source>
        <dbReference type="SAM" id="Phobius"/>
    </source>
</evidence>
<evidence type="ECO:0008006" key="5">
    <source>
        <dbReference type="Google" id="ProtNLM"/>
    </source>
</evidence>
<dbReference type="KEGG" id="fcy:FRACYDRAFT_251040"/>
<keyword evidence="2" id="KW-0812">Transmembrane</keyword>
<dbReference type="Gene3D" id="3.90.550.10">
    <property type="entry name" value="Spore Coat Polysaccharide Biosynthesis Protein SpsA, Chain A"/>
    <property type="match status" value="1"/>
</dbReference>
<dbReference type="Proteomes" id="UP000095751">
    <property type="component" value="Unassembled WGS sequence"/>
</dbReference>
<proteinExistence type="predicted"/>
<dbReference type="EMBL" id="KV784385">
    <property type="protein sequence ID" value="OEU07617.1"/>
    <property type="molecule type" value="Genomic_DNA"/>
</dbReference>
<dbReference type="AlphaFoldDB" id="A0A1E7EPB5"/>
<feature type="region of interest" description="Disordered" evidence="1">
    <location>
        <begin position="379"/>
        <end position="398"/>
    </location>
</feature>
<feature type="compositionally biased region" description="Acidic residues" evidence="1">
    <location>
        <begin position="497"/>
        <end position="513"/>
    </location>
</feature>
<evidence type="ECO:0000256" key="1">
    <source>
        <dbReference type="SAM" id="MobiDB-lite"/>
    </source>
</evidence>
<keyword evidence="2" id="KW-0472">Membrane</keyword>
<keyword evidence="4" id="KW-1185">Reference proteome</keyword>